<keyword evidence="3 6" id="KW-0812">Transmembrane</keyword>
<dbReference type="PANTHER" id="PTHR43461:SF1">
    <property type="entry name" value="TRANSMEMBRANE PROTEIN 256"/>
    <property type="match status" value="1"/>
</dbReference>
<evidence type="ECO:0000256" key="4">
    <source>
        <dbReference type="ARBA" id="ARBA00022989"/>
    </source>
</evidence>
<comment type="similarity">
    <text evidence="2">Belongs to the UPF0382 family.</text>
</comment>
<reference evidence="7 8" key="1">
    <citation type="submission" date="2017-10" db="EMBL/GenBank/DDBJ databases">
        <title>The draft genome sequence of Lewinella nigricans NBRC 102662.</title>
        <authorList>
            <person name="Wang K."/>
        </authorList>
    </citation>
    <scope>NUCLEOTIDE SEQUENCE [LARGE SCALE GENOMIC DNA]</scope>
    <source>
        <strain evidence="7 8">NBRC 102662</strain>
    </source>
</reference>
<feature type="transmembrane region" description="Helical" evidence="6">
    <location>
        <begin position="72"/>
        <end position="90"/>
    </location>
</feature>
<keyword evidence="8" id="KW-1185">Reference proteome</keyword>
<evidence type="ECO:0000256" key="5">
    <source>
        <dbReference type="ARBA" id="ARBA00023136"/>
    </source>
</evidence>
<evidence type="ECO:0000256" key="2">
    <source>
        <dbReference type="ARBA" id="ARBA00009694"/>
    </source>
</evidence>
<organism evidence="7 8">
    <name type="scientific">Flavilitoribacter nigricans (strain ATCC 23147 / DSM 23189 / NBRC 102662 / NCIMB 1420 / SS-2)</name>
    <name type="common">Lewinella nigricans</name>
    <dbReference type="NCBI Taxonomy" id="1122177"/>
    <lineage>
        <taxon>Bacteria</taxon>
        <taxon>Pseudomonadati</taxon>
        <taxon>Bacteroidota</taxon>
        <taxon>Saprospiria</taxon>
        <taxon>Saprospirales</taxon>
        <taxon>Lewinellaceae</taxon>
        <taxon>Flavilitoribacter</taxon>
    </lineage>
</organism>
<gene>
    <name evidence="7" type="ORF">CRP01_05330</name>
</gene>
<proteinExistence type="inferred from homology"/>
<evidence type="ECO:0000313" key="7">
    <source>
        <dbReference type="EMBL" id="PHN07524.1"/>
    </source>
</evidence>
<comment type="caution">
    <text evidence="7">The sequence shown here is derived from an EMBL/GenBank/DDBJ whole genome shotgun (WGS) entry which is preliminary data.</text>
</comment>
<evidence type="ECO:0000313" key="8">
    <source>
        <dbReference type="Proteomes" id="UP000223913"/>
    </source>
</evidence>
<protein>
    <recommendedName>
        <fullName evidence="9">DUF423 domain-containing protein</fullName>
    </recommendedName>
</protein>
<dbReference type="OrthoDB" id="9802121at2"/>
<evidence type="ECO:0000256" key="1">
    <source>
        <dbReference type="ARBA" id="ARBA00004141"/>
    </source>
</evidence>
<accession>A0A2D0NG92</accession>
<evidence type="ECO:0008006" key="9">
    <source>
        <dbReference type="Google" id="ProtNLM"/>
    </source>
</evidence>
<dbReference type="EMBL" id="PDUD01000009">
    <property type="protein sequence ID" value="PHN07524.1"/>
    <property type="molecule type" value="Genomic_DNA"/>
</dbReference>
<dbReference type="GO" id="GO:0005886">
    <property type="term" value="C:plasma membrane"/>
    <property type="evidence" value="ECO:0007669"/>
    <property type="project" value="TreeGrafter"/>
</dbReference>
<feature type="transmembrane region" description="Helical" evidence="6">
    <location>
        <begin position="42"/>
        <end position="60"/>
    </location>
</feature>
<dbReference type="InterPro" id="IPR006696">
    <property type="entry name" value="DUF423"/>
</dbReference>
<comment type="subcellular location">
    <subcellularLocation>
        <location evidence="1">Membrane</location>
        <topology evidence="1">Multi-pass membrane protein</topology>
    </subcellularLocation>
</comment>
<dbReference type="Pfam" id="PF04241">
    <property type="entry name" value="DUF423"/>
    <property type="match status" value="1"/>
</dbReference>
<name>A0A2D0NG92_FLAN2</name>
<dbReference type="PANTHER" id="PTHR43461">
    <property type="entry name" value="TRANSMEMBRANE PROTEIN 256"/>
    <property type="match status" value="1"/>
</dbReference>
<evidence type="ECO:0000256" key="6">
    <source>
        <dbReference type="SAM" id="Phobius"/>
    </source>
</evidence>
<dbReference type="RefSeq" id="WP_099148974.1">
    <property type="nucleotide sequence ID" value="NZ_PDUD01000009.1"/>
</dbReference>
<dbReference type="Proteomes" id="UP000223913">
    <property type="component" value="Unassembled WGS sequence"/>
</dbReference>
<sequence>MAKNWMAWGAILAMAAVALGAFGAHGLKEALSPERLEIFHTGVRYQFYHAFALLFLGLWAKSSPENRMIPKAGVAFMIGIVLFSGSLYVLSIRDLLSWPVGWLGPVTPLGGVAFIIGWVLVLVGVNRD</sequence>
<keyword evidence="4 6" id="KW-1133">Transmembrane helix</keyword>
<keyword evidence="5 6" id="KW-0472">Membrane</keyword>
<evidence type="ECO:0000256" key="3">
    <source>
        <dbReference type="ARBA" id="ARBA00022692"/>
    </source>
</evidence>
<feature type="transmembrane region" description="Helical" evidence="6">
    <location>
        <begin position="102"/>
        <end position="125"/>
    </location>
</feature>
<dbReference type="AlphaFoldDB" id="A0A2D0NG92"/>